<dbReference type="Pfam" id="PF02577">
    <property type="entry name" value="BFN_dom"/>
    <property type="match status" value="1"/>
</dbReference>
<feature type="region of interest" description="Disordered" evidence="1">
    <location>
        <begin position="150"/>
        <end position="176"/>
    </location>
</feature>
<dbReference type="GeneID" id="92746193"/>
<evidence type="ECO:0000313" key="6">
    <source>
        <dbReference type="Proteomes" id="UP001518680"/>
    </source>
</evidence>
<comment type="caution">
    <text evidence="4">The sequence shown here is derived from an EMBL/GenBank/DDBJ whole genome shotgun (WGS) entry which is preliminary data.</text>
</comment>
<reference evidence="3 6" key="2">
    <citation type="submission" date="2021-01" db="EMBL/GenBank/DDBJ databases">
        <title>Complete genome sequences of Corynebacterium macginleyi strains isolated from infectious keratitis.</title>
        <authorList>
            <person name="Sagerfors S."/>
            <person name="Poehlein A."/>
            <person name="Soderquist B."/>
            <person name="Bruggemann H."/>
        </authorList>
    </citation>
    <scope>NUCLEOTIDE SEQUENCE [LARGE SCALE GENOMIC DNA]</scope>
    <source>
        <strain evidence="3 6">12T220</strain>
    </source>
</reference>
<protein>
    <submittedName>
        <fullName evidence="4">Bifunctional nuclease family protein</fullName>
    </submittedName>
</protein>
<dbReference type="SUPFAM" id="SSF103256">
    <property type="entry name" value="Hypothetical protein TM0160"/>
    <property type="match status" value="1"/>
</dbReference>
<sequence>MSDVTLEFHGIHQLGPEDDVCGLLRWPEENRLIPVWLSAVDGIQLAAVFSDQRHNRPTTRDLFCEVVESIGGVESIEIVNHHHGIFMVDIRTAHGEVFDARLSDALAVAEYFKVPIVAESALLAQVSVYVSEEDLKEYFGLTLPAPMQDLHDSDASSAREDTSASGNAQADADFEEMMRSLGMDESDFHTGHDDNKK</sequence>
<evidence type="ECO:0000313" key="3">
    <source>
        <dbReference type="EMBL" id="MBM0243895.1"/>
    </source>
</evidence>
<name>A0A3M0GFM2_9CORY</name>
<dbReference type="InterPro" id="IPR003729">
    <property type="entry name" value="Bi_nuclease_dom"/>
</dbReference>
<feature type="compositionally biased region" description="Basic and acidic residues" evidence="1">
    <location>
        <begin position="150"/>
        <end position="162"/>
    </location>
</feature>
<dbReference type="GO" id="GO:0004518">
    <property type="term" value="F:nuclease activity"/>
    <property type="evidence" value="ECO:0007669"/>
    <property type="project" value="InterPro"/>
</dbReference>
<reference evidence="4 5" key="1">
    <citation type="submission" date="2018-10" db="EMBL/GenBank/DDBJ databases">
        <title>Corynebacterium macginleyi genome sequencing and assembly of the type strain and two clinical samples.</title>
        <authorList>
            <person name="Bernier A.-M."/>
            <person name="Bernard K."/>
        </authorList>
    </citation>
    <scope>NUCLEOTIDE SEQUENCE [LARGE SCALE GENOMIC DNA]</scope>
    <source>
        <strain evidence="4 5">NML 120205</strain>
    </source>
</reference>
<evidence type="ECO:0000259" key="2">
    <source>
        <dbReference type="PROSITE" id="PS51658"/>
    </source>
</evidence>
<proteinExistence type="predicted"/>
<feature type="domain" description="BFN" evidence="2">
    <location>
        <begin position="3"/>
        <end position="130"/>
    </location>
</feature>
<dbReference type="RefSeq" id="WP_121911681.1">
    <property type="nucleotide sequence ID" value="NZ_CP068291.1"/>
</dbReference>
<evidence type="ECO:0000313" key="5">
    <source>
        <dbReference type="Proteomes" id="UP000270649"/>
    </source>
</evidence>
<dbReference type="EMBL" id="REGC01000007">
    <property type="protein sequence ID" value="RMB60403.1"/>
    <property type="molecule type" value="Genomic_DNA"/>
</dbReference>
<dbReference type="InterPro" id="IPR036104">
    <property type="entry name" value="BFN_sf"/>
</dbReference>
<dbReference type="Proteomes" id="UP000270649">
    <property type="component" value="Unassembled WGS sequence"/>
</dbReference>
<dbReference type="Proteomes" id="UP001518680">
    <property type="component" value="Unassembled WGS sequence"/>
</dbReference>
<dbReference type="AlphaFoldDB" id="A0A3M0GFM2"/>
<dbReference type="Gene3D" id="3.10.690.10">
    <property type="entry name" value="Bifunctional nuclease domain"/>
    <property type="match status" value="1"/>
</dbReference>
<evidence type="ECO:0000313" key="4">
    <source>
        <dbReference type="EMBL" id="RMB60403.1"/>
    </source>
</evidence>
<gene>
    <name evidence="4" type="ORF">D9543_06855</name>
    <name evidence="3" type="ORF">GWO63_006355</name>
</gene>
<accession>A0A3M0GFM2</accession>
<dbReference type="PROSITE" id="PS51658">
    <property type="entry name" value="BFN"/>
    <property type="match status" value="1"/>
</dbReference>
<dbReference type="EMBL" id="JAACBX020000001">
    <property type="protein sequence ID" value="MBM0243895.1"/>
    <property type="molecule type" value="Genomic_DNA"/>
</dbReference>
<keyword evidence="6" id="KW-1185">Reference proteome</keyword>
<organism evidence="4 5">
    <name type="scientific">Corynebacterium macginleyi</name>
    <dbReference type="NCBI Taxonomy" id="38290"/>
    <lineage>
        <taxon>Bacteria</taxon>
        <taxon>Bacillati</taxon>
        <taxon>Actinomycetota</taxon>
        <taxon>Actinomycetes</taxon>
        <taxon>Mycobacteriales</taxon>
        <taxon>Corynebacteriaceae</taxon>
        <taxon>Corynebacterium</taxon>
    </lineage>
</organism>
<evidence type="ECO:0000256" key="1">
    <source>
        <dbReference type="SAM" id="MobiDB-lite"/>
    </source>
</evidence>